<evidence type="ECO:0000256" key="1">
    <source>
        <dbReference type="ARBA" id="ARBA00001182"/>
    </source>
</evidence>
<keyword evidence="7" id="KW-0413">Isomerase</keyword>
<dbReference type="GO" id="GO:0005788">
    <property type="term" value="C:endoplasmic reticulum lumen"/>
    <property type="evidence" value="ECO:0007669"/>
    <property type="project" value="UniProtKB-SubCell"/>
</dbReference>
<dbReference type="Proteomes" id="UP001286456">
    <property type="component" value="Unassembled WGS sequence"/>
</dbReference>
<dbReference type="EC" id="5.3.4.1" evidence="5"/>
<dbReference type="Pfam" id="PF13848">
    <property type="entry name" value="Thioredoxin_6"/>
    <property type="match status" value="1"/>
</dbReference>
<comment type="caution">
    <text evidence="11">The sequence shown here is derived from an EMBL/GenBank/DDBJ whole genome shotgun (WGS) entry which is preliminary data.</text>
</comment>
<evidence type="ECO:0000256" key="4">
    <source>
        <dbReference type="ARBA" id="ARBA00006347"/>
    </source>
</evidence>
<evidence type="ECO:0000256" key="8">
    <source>
        <dbReference type="ARBA" id="ARBA00023284"/>
    </source>
</evidence>
<dbReference type="GO" id="GO:0034976">
    <property type="term" value="P:response to endoplasmic reticulum stress"/>
    <property type="evidence" value="ECO:0007669"/>
    <property type="project" value="TreeGrafter"/>
</dbReference>
<keyword evidence="6" id="KW-0256">Endoplasmic reticulum</keyword>
<evidence type="ECO:0000256" key="2">
    <source>
        <dbReference type="ARBA" id="ARBA00002692"/>
    </source>
</evidence>
<keyword evidence="8" id="KW-0676">Redox-active center</keyword>
<gene>
    <name evidence="11" type="ORF">B0T19DRAFT_446413</name>
</gene>
<name>A0AAE0M382_9PEZI</name>
<comment type="catalytic activity">
    <reaction evidence="1">
        <text>Catalyzes the rearrangement of -S-S- bonds in proteins.</text>
        <dbReference type="EC" id="5.3.4.1"/>
    </reaction>
</comment>
<accession>A0AAE0M382</accession>
<evidence type="ECO:0000313" key="12">
    <source>
        <dbReference type="Proteomes" id="UP001286456"/>
    </source>
</evidence>
<dbReference type="Gene3D" id="3.40.30.10">
    <property type="entry name" value="Glutaredoxin"/>
    <property type="match status" value="3"/>
</dbReference>
<evidence type="ECO:0000256" key="9">
    <source>
        <dbReference type="ARBA" id="ARBA00039846"/>
    </source>
</evidence>
<organism evidence="11 12">
    <name type="scientific">Cercophora scortea</name>
    <dbReference type="NCBI Taxonomy" id="314031"/>
    <lineage>
        <taxon>Eukaryota</taxon>
        <taxon>Fungi</taxon>
        <taxon>Dikarya</taxon>
        <taxon>Ascomycota</taxon>
        <taxon>Pezizomycotina</taxon>
        <taxon>Sordariomycetes</taxon>
        <taxon>Sordariomycetidae</taxon>
        <taxon>Sordariales</taxon>
        <taxon>Lasiosphaeriaceae</taxon>
        <taxon>Cercophora</taxon>
    </lineage>
</organism>
<evidence type="ECO:0000259" key="10">
    <source>
        <dbReference type="Pfam" id="PF00085"/>
    </source>
</evidence>
<dbReference type="Pfam" id="PF00085">
    <property type="entry name" value="Thioredoxin"/>
    <property type="match status" value="1"/>
</dbReference>
<keyword evidence="12" id="KW-1185">Reference proteome</keyword>
<dbReference type="SUPFAM" id="SSF52833">
    <property type="entry name" value="Thioredoxin-like"/>
    <property type="match status" value="2"/>
</dbReference>
<comment type="function">
    <text evidence="2">Participates in the folding of proteins containing disulfide bonds, may be involved in glycosylation, prolyl hydroxylation and triglyceride transfer.</text>
</comment>
<dbReference type="AlphaFoldDB" id="A0AAE0M382"/>
<reference evidence="11" key="2">
    <citation type="submission" date="2023-06" db="EMBL/GenBank/DDBJ databases">
        <authorList>
            <consortium name="Lawrence Berkeley National Laboratory"/>
            <person name="Haridas S."/>
            <person name="Hensen N."/>
            <person name="Bonometti L."/>
            <person name="Westerberg I."/>
            <person name="Brannstrom I.O."/>
            <person name="Guillou S."/>
            <person name="Cros-Aarteil S."/>
            <person name="Calhoun S."/>
            <person name="Kuo A."/>
            <person name="Mondo S."/>
            <person name="Pangilinan J."/>
            <person name="Riley R."/>
            <person name="Labutti K."/>
            <person name="Andreopoulos B."/>
            <person name="Lipzen A."/>
            <person name="Chen C."/>
            <person name="Yanf M."/>
            <person name="Daum C."/>
            <person name="Ng V."/>
            <person name="Clum A."/>
            <person name="Steindorff A."/>
            <person name="Ohm R."/>
            <person name="Martin F."/>
            <person name="Silar P."/>
            <person name="Natvig D."/>
            <person name="Lalanne C."/>
            <person name="Gautier V."/>
            <person name="Ament-Velasquez S.L."/>
            <person name="Kruys A."/>
            <person name="Hutchinson M.I."/>
            <person name="Powell A.J."/>
            <person name="Barry K."/>
            <person name="Miller A.N."/>
            <person name="Grigoriev I.V."/>
            <person name="Debuchy R."/>
            <person name="Gladieux P."/>
            <person name="Thoren M.H."/>
            <person name="Johannesson H."/>
        </authorList>
    </citation>
    <scope>NUCLEOTIDE SEQUENCE</scope>
    <source>
        <strain evidence="11">SMH4131-1</strain>
    </source>
</reference>
<dbReference type="InterPro" id="IPR013766">
    <property type="entry name" value="Thioredoxin_domain"/>
</dbReference>
<reference evidence="11" key="1">
    <citation type="journal article" date="2023" name="Mol. Phylogenet. Evol.">
        <title>Genome-scale phylogeny and comparative genomics of the fungal order Sordariales.</title>
        <authorList>
            <person name="Hensen N."/>
            <person name="Bonometti L."/>
            <person name="Westerberg I."/>
            <person name="Brannstrom I.O."/>
            <person name="Guillou S."/>
            <person name="Cros-Aarteil S."/>
            <person name="Calhoun S."/>
            <person name="Haridas S."/>
            <person name="Kuo A."/>
            <person name="Mondo S."/>
            <person name="Pangilinan J."/>
            <person name="Riley R."/>
            <person name="LaButti K."/>
            <person name="Andreopoulos B."/>
            <person name="Lipzen A."/>
            <person name="Chen C."/>
            <person name="Yan M."/>
            <person name="Daum C."/>
            <person name="Ng V."/>
            <person name="Clum A."/>
            <person name="Steindorff A."/>
            <person name="Ohm R.A."/>
            <person name="Martin F."/>
            <person name="Silar P."/>
            <person name="Natvig D.O."/>
            <person name="Lalanne C."/>
            <person name="Gautier V."/>
            <person name="Ament-Velasquez S.L."/>
            <person name="Kruys A."/>
            <person name="Hutchinson M.I."/>
            <person name="Powell A.J."/>
            <person name="Barry K."/>
            <person name="Miller A.N."/>
            <person name="Grigoriev I.V."/>
            <person name="Debuchy R."/>
            <person name="Gladieux P."/>
            <person name="Hiltunen Thoren M."/>
            <person name="Johannesson H."/>
        </authorList>
    </citation>
    <scope>NUCLEOTIDE SEQUENCE</scope>
    <source>
        <strain evidence="11">SMH4131-1</strain>
    </source>
</reference>
<sequence>MLDSEQSEPLETEWEAIQDIEGDERVVSVDCSERPKLCAELGVWSFPAIRLYHQDGRQNRYRGPRKAAPIVSFLRRALRPAFSYVTTKNATSFISIDDVVFVGHLAPRDVSLRNQFQAAAQKYRDRFSFALSSDVKQQSAVSCSNNWDDMQHSTTELSSPTALEEFIKMCSTPLIPELTRRSEVSLYQTGKSLVHCFVRNDRERDEYVAEMRPLAKKYQEYLHFTTTDANEYPDAVEMMGFVRGASGVLSVQNPNNGDVFPYTGGQPLTAGVVEAFLGDIIQGKVKPWTWAAAAAERHEEL</sequence>
<proteinExistence type="inferred from homology"/>
<comment type="subcellular location">
    <subcellularLocation>
        <location evidence="3">Endoplasmic reticulum lumen</location>
    </subcellularLocation>
</comment>
<protein>
    <recommendedName>
        <fullName evidence="9">Protein disulfide-isomerase</fullName>
        <ecNumber evidence="5">5.3.4.1</ecNumber>
    </recommendedName>
</protein>
<evidence type="ECO:0000256" key="6">
    <source>
        <dbReference type="ARBA" id="ARBA00022824"/>
    </source>
</evidence>
<dbReference type="GO" id="GO:0006457">
    <property type="term" value="P:protein folding"/>
    <property type="evidence" value="ECO:0007669"/>
    <property type="project" value="TreeGrafter"/>
</dbReference>
<dbReference type="PANTHER" id="PTHR18929">
    <property type="entry name" value="PROTEIN DISULFIDE ISOMERASE"/>
    <property type="match status" value="1"/>
</dbReference>
<evidence type="ECO:0000256" key="3">
    <source>
        <dbReference type="ARBA" id="ARBA00004319"/>
    </source>
</evidence>
<comment type="similarity">
    <text evidence="4">Belongs to the protein disulfide isomerase family.</text>
</comment>
<dbReference type="EMBL" id="JAUEPO010000007">
    <property type="protein sequence ID" value="KAK3317450.1"/>
    <property type="molecule type" value="Genomic_DNA"/>
</dbReference>
<feature type="domain" description="Thioredoxin" evidence="10">
    <location>
        <begin position="15"/>
        <end position="75"/>
    </location>
</feature>
<dbReference type="PANTHER" id="PTHR18929:SF132">
    <property type="entry name" value="PROTEIN DISULFIDE-ISOMERASE A3"/>
    <property type="match status" value="1"/>
</dbReference>
<dbReference type="CDD" id="cd02961">
    <property type="entry name" value="PDI_a_family"/>
    <property type="match status" value="1"/>
</dbReference>
<evidence type="ECO:0000256" key="5">
    <source>
        <dbReference type="ARBA" id="ARBA00012723"/>
    </source>
</evidence>
<dbReference type="GO" id="GO:0003756">
    <property type="term" value="F:protein disulfide isomerase activity"/>
    <property type="evidence" value="ECO:0007669"/>
    <property type="project" value="UniProtKB-EC"/>
</dbReference>
<evidence type="ECO:0000313" key="11">
    <source>
        <dbReference type="EMBL" id="KAK3317450.1"/>
    </source>
</evidence>
<evidence type="ECO:0000256" key="7">
    <source>
        <dbReference type="ARBA" id="ARBA00023235"/>
    </source>
</evidence>
<dbReference type="InterPro" id="IPR036249">
    <property type="entry name" value="Thioredoxin-like_sf"/>
</dbReference>